<sequence length="902" mass="100056">MKKVIKTLFLSIIFLFYGCGGGGGGSVGTALKPPSLRPPQVAPTAFLKAHQPTQFSNVQTPQTDNYNDENKISHIGIADGVFATYDKTEAKNMTMTNRVIANTTGAEGHGSKVASVVAKYNNTSKLFGYDAGKADTTSLNVSELIYITLKKQGTKIYNNSFGTDPTTDLNQINNDFYNDLAKRAKEQDNIFVWAAGNENKEMANDQSSLPVKHNEAKKGWIAVTSLNQNNQFDNTYANKIGERAKNWGIAALGEHTFQQGNSSGTSFAAPVVTAAVAKVWEQYPWMDNHLVVQTILSTADKENSNDPTEEPNATIGWGKLNVDRALKGPARFDKKLLLNGENMVEVHLDYRNYTDQNKLTWSNDIKGDAGLHKKGTGTLILSGNNSYTGETKIENGALKLTNEGITGNKINIQTQGTLTAANSSKMIKAKTIDNQGGIFEITGKGAKIESYQGSSQAKIIIDLESKLEASNKIDMKDSILITNATQTNNIVSTYQNSYHTLISADEIANFNGNYQITSGSNAFINIKEALYNNKEFKVSYTRNSTPSVVKALNYDDERTLKTADNFENLLKSLENDKEQSPIYEASLNVLNANVNSLNRIIDSLTGEIHATNNHFLAKQNELLAYKTAQRINYLRRQDNSGIYALALHSKFDISSDVYAGGNAKLNSVLIGHDHHIDDFMLGFNILDAKTTAKFDKIAGESEIKNHYFNLYGSYEFDDFYLASALGFGFVKNETQRLINNAPSHSQHDDKLYNFYLEAGKDFSHHSAIFTPFVAFANENITRGAFNEDTALGFVAEEKNYHLYKLLGGLRTSLVFEQIEFEGELRHSFALNPSDFGFDASWKNGAKAYIKGAKQNKHLTYTNFSTIYHLSPRLKLDTQYDLSLENLKQNKVHIFSLGLRYAY</sequence>
<dbReference type="InterPro" id="IPR023828">
    <property type="entry name" value="Peptidase_S8_Ser-AS"/>
</dbReference>
<protein>
    <submittedName>
        <fullName evidence="7">S8 family serine peptidase</fullName>
    </submittedName>
</protein>
<proteinExistence type="inferred from homology"/>
<dbReference type="SUPFAM" id="SSF103515">
    <property type="entry name" value="Autotransporter"/>
    <property type="match status" value="1"/>
</dbReference>
<organism evidence="7 8">
    <name type="scientific">Campylobacter felis</name>
    <dbReference type="NCBI Taxonomy" id="2974565"/>
    <lineage>
        <taxon>Bacteria</taxon>
        <taxon>Pseudomonadati</taxon>
        <taxon>Campylobacterota</taxon>
        <taxon>Epsilonproteobacteria</taxon>
        <taxon>Campylobacterales</taxon>
        <taxon>Campylobacteraceae</taxon>
        <taxon>Campylobacter</taxon>
    </lineage>
</organism>
<gene>
    <name evidence="7" type="ORF">NYG95_06270</name>
</gene>
<dbReference type="PROSITE" id="PS51892">
    <property type="entry name" value="SUBTILASE"/>
    <property type="match status" value="1"/>
</dbReference>
<dbReference type="InterPro" id="IPR013425">
    <property type="entry name" value="Autotrns_rpt"/>
</dbReference>
<dbReference type="Proteomes" id="UP001176223">
    <property type="component" value="Unassembled WGS sequence"/>
</dbReference>
<comment type="caution">
    <text evidence="7">The sequence shown here is derived from an EMBL/GenBank/DDBJ whole genome shotgun (WGS) entry which is preliminary data.</text>
</comment>
<dbReference type="PROSITE" id="PS51257">
    <property type="entry name" value="PROKAR_LIPOPROTEIN"/>
    <property type="match status" value="1"/>
</dbReference>
<dbReference type="InterPro" id="IPR036709">
    <property type="entry name" value="Autotransporte_beta_dom_sf"/>
</dbReference>
<dbReference type="EMBL" id="JANURU010000010">
    <property type="protein sequence ID" value="MDL0147212.1"/>
    <property type="molecule type" value="Genomic_DNA"/>
</dbReference>
<name>A0ABT7I4I4_9BACT</name>
<comment type="similarity">
    <text evidence="5">Belongs to the peptidase S8 family.</text>
</comment>
<evidence type="ECO:0000313" key="8">
    <source>
        <dbReference type="Proteomes" id="UP001176223"/>
    </source>
</evidence>
<dbReference type="InterPro" id="IPR011050">
    <property type="entry name" value="Pectin_lyase_fold/virulence"/>
</dbReference>
<dbReference type="SUPFAM" id="SSF51126">
    <property type="entry name" value="Pectin lyase-like"/>
    <property type="match status" value="1"/>
</dbReference>
<dbReference type="Gene3D" id="2.40.128.130">
    <property type="entry name" value="Autotransporter beta-domain"/>
    <property type="match status" value="1"/>
</dbReference>
<evidence type="ECO:0000256" key="4">
    <source>
        <dbReference type="ARBA" id="ARBA00022825"/>
    </source>
</evidence>
<dbReference type="PROSITE" id="PS51208">
    <property type="entry name" value="AUTOTRANSPORTER"/>
    <property type="match status" value="1"/>
</dbReference>
<evidence type="ECO:0000256" key="5">
    <source>
        <dbReference type="PROSITE-ProRule" id="PRU01240"/>
    </source>
</evidence>
<reference evidence="7" key="1">
    <citation type="submission" date="2022-08" db="EMBL/GenBank/DDBJ databases">
        <authorList>
            <person name="Wang H."/>
        </authorList>
    </citation>
    <scope>NUCLEOTIDE SEQUENCE</scope>
    <source>
        <strain evidence="7">XJK33-1</strain>
    </source>
</reference>
<dbReference type="InterPro" id="IPR000209">
    <property type="entry name" value="Peptidase_S8/S53_dom"/>
</dbReference>
<dbReference type="Pfam" id="PF00082">
    <property type="entry name" value="Peptidase_S8"/>
    <property type="match status" value="1"/>
</dbReference>
<dbReference type="PROSITE" id="PS00138">
    <property type="entry name" value="SUBTILASE_SER"/>
    <property type="match status" value="1"/>
</dbReference>
<keyword evidence="1" id="KW-0645">Protease</keyword>
<keyword evidence="3" id="KW-0378">Hydrolase</keyword>
<feature type="domain" description="Autotransporter" evidence="6">
    <location>
        <begin position="635"/>
        <end position="902"/>
    </location>
</feature>
<evidence type="ECO:0000256" key="2">
    <source>
        <dbReference type="ARBA" id="ARBA00022729"/>
    </source>
</evidence>
<comment type="caution">
    <text evidence="5">Lacks conserved residue(s) required for the propagation of feature annotation.</text>
</comment>
<accession>A0ABT7I4I4</accession>
<keyword evidence="4" id="KW-0720">Serine protease</keyword>
<dbReference type="Gene3D" id="3.40.50.200">
    <property type="entry name" value="Peptidase S8/S53 domain"/>
    <property type="match status" value="1"/>
</dbReference>
<dbReference type="SMART" id="SM00869">
    <property type="entry name" value="Autotransporter"/>
    <property type="match status" value="1"/>
</dbReference>
<dbReference type="InterPro" id="IPR036852">
    <property type="entry name" value="Peptidase_S8/S53_dom_sf"/>
</dbReference>
<keyword evidence="8" id="KW-1185">Reference proteome</keyword>
<keyword evidence="2" id="KW-0732">Signal</keyword>
<evidence type="ECO:0000256" key="1">
    <source>
        <dbReference type="ARBA" id="ARBA00022670"/>
    </source>
</evidence>
<dbReference type="SUPFAM" id="SSF52743">
    <property type="entry name" value="Subtilisin-like"/>
    <property type="match status" value="1"/>
</dbReference>
<dbReference type="Pfam" id="PF12951">
    <property type="entry name" value="PATR"/>
    <property type="match status" value="1"/>
</dbReference>
<dbReference type="InterPro" id="IPR005546">
    <property type="entry name" value="Autotransporte_beta"/>
</dbReference>
<evidence type="ECO:0000313" key="7">
    <source>
        <dbReference type="EMBL" id="MDL0147212.1"/>
    </source>
</evidence>
<dbReference type="RefSeq" id="WP_289774153.1">
    <property type="nucleotide sequence ID" value="NZ_JANURU010000010.1"/>
</dbReference>
<evidence type="ECO:0000259" key="6">
    <source>
        <dbReference type="PROSITE" id="PS51208"/>
    </source>
</evidence>
<reference evidence="7" key="2">
    <citation type="journal article" date="2023" name="Microorganisms">
        <title>Isolation and Genomic Characteristics of Cat-Borne Campylobacter felis sp. nov. and Sheep-Borne Campylobacter ovis sp. nov.</title>
        <authorList>
            <person name="Wang H."/>
            <person name="Li Y."/>
            <person name="Gu Y."/>
            <person name="Zhou G."/>
            <person name="Chen X."/>
            <person name="Zhang X."/>
            <person name="Shao Z."/>
            <person name="Zhang J."/>
            <person name="Zhang M."/>
        </authorList>
    </citation>
    <scope>NUCLEOTIDE SEQUENCE</scope>
    <source>
        <strain evidence="7">XJK33-1</strain>
    </source>
</reference>
<evidence type="ECO:0000256" key="3">
    <source>
        <dbReference type="ARBA" id="ARBA00022801"/>
    </source>
</evidence>
<dbReference type="NCBIfam" id="TIGR02601">
    <property type="entry name" value="autotrns_rpt"/>
    <property type="match status" value="1"/>
</dbReference>